<name>A0A1V9FVI9_9BACT</name>
<evidence type="ECO:0000259" key="1">
    <source>
        <dbReference type="Pfam" id="PF18962"/>
    </source>
</evidence>
<comment type="caution">
    <text evidence="2">The sequence shown here is derived from an EMBL/GenBank/DDBJ whole genome shotgun (WGS) entry which is preliminary data.</text>
</comment>
<evidence type="ECO:0000313" key="2">
    <source>
        <dbReference type="EMBL" id="OQP62363.1"/>
    </source>
</evidence>
<dbReference type="InterPro" id="IPR026444">
    <property type="entry name" value="Secre_tail"/>
</dbReference>
<dbReference type="Gene3D" id="2.60.40.1120">
    <property type="entry name" value="Carboxypeptidase-like, regulatory domain"/>
    <property type="match status" value="1"/>
</dbReference>
<dbReference type="STRING" id="1703345.A3860_28815"/>
<accession>A0A1V9FVI9</accession>
<dbReference type="SUPFAM" id="SSF49464">
    <property type="entry name" value="Carboxypeptidase regulatory domain-like"/>
    <property type="match status" value="1"/>
</dbReference>
<gene>
    <name evidence="2" type="ORF">A3860_28815</name>
</gene>
<dbReference type="AlphaFoldDB" id="A0A1V9FVI9"/>
<reference evidence="2 3" key="1">
    <citation type="submission" date="2016-03" db="EMBL/GenBank/DDBJ databases">
        <title>Niastella vici sp. nov., isolated from farmland soil.</title>
        <authorList>
            <person name="Chen L."/>
            <person name="Wang D."/>
            <person name="Yang S."/>
            <person name="Wang G."/>
        </authorList>
    </citation>
    <scope>NUCLEOTIDE SEQUENCE [LARGE SCALE GENOMIC DNA]</scope>
    <source>
        <strain evidence="2 3">DJ57</strain>
    </source>
</reference>
<dbReference type="InterPro" id="IPR008969">
    <property type="entry name" value="CarboxyPept-like_regulatory"/>
</dbReference>
<evidence type="ECO:0000313" key="3">
    <source>
        <dbReference type="Proteomes" id="UP000192796"/>
    </source>
</evidence>
<keyword evidence="3" id="KW-1185">Reference proteome</keyword>
<dbReference type="EMBL" id="LVYD01000051">
    <property type="protein sequence ID" value="OQP62363.1"/>
    <property type="molecule type" value="Genomic_DNA"/>
</dbReference>
<protein>
    <recommendedName>
        <fullName evidence="1">Secretion system C-terminal sorting domain-containing protein</fullName>
    </recommendedName>
</protein>
<organism evidence="2 3">
    <name type="scientific">Niastella vici</name>
    <dbReference type="NCBI Taxonomy" id="1703345"/>
    <lineage>
        <taxon>Bacteria</taxon>
        <taxon>Pseudomonadati</taxon>
        <taxon>Bacteroidota</taxon>
        <taxon>Chitinophagia</taxon>
        <taxon>Chitinophagales</taxon>
        <taxon>Chitinophagaceae</taxon>
        <taxon>Niastella</taxon>
    </lineage>
</organism>
<sequence length="332" mass="37535">MTPREQGRFCGSCQKTVVDFSMMSDQEVLNYFLKAGHKVCGRFAEDQLNRELPITEKRKRFSWAYVWNVLLATFLLTEANAQVRPKARPKKLVRTIERMPQVMGDVESIRLDPVETVIPVTVKGKVIDSKSNQPVAGASIRIKNTSRGVMADTLGNFKLPVEKKDSLVLEFSAIGYETQTRVIDGLTGWQHVQVFLKPAFANLGEVSVIANENTTKRGYTICNYTFTRSEIIKRNINDWVPTALKKDVKLYPNPVVRGNYIQVSLALKQAGNYKLEVMNTAGQIMLVQPVVMATKEQQVNIYTQSAWSAGIYWVRIISSNSKTVYQSKFILQ</sequence>
<proteinExistence type="predicted"/>
<dbReference type="NCBIfam" id="TIGR04183">
    <property type="entry name" value="Por_Secre_tail"/>
    <property type="match status" value="1"/>
</dbReference>
<dbReference type="Pfam" id="PF13715">
    <property type="entry name" value="CarbopepD_reg_2"/>
    <property type="match status" value="1"/>
</dbReference>
<dbReference type="Proteomes" id="UP000192796">
    <property type="component" value="Unassembled WGS sequence"/>
</dbReference>
<dbReference type="Pfam" id="PF18962">
    <property type="entry name" value="Por_Secre_tail"/>
    <property type="match status" value="1"/>
</dbReference>
<feature type="domain" description="Secretion system C-terminal sorting" evidence="1">
    <location>
        <begin position="250"/>
        <end position="330"/>
    </location>
</feature>